<feature type="transmembrane region" description="Helical" evidence="1">
    <location>
        <begin position="76"/>
        <end position="96"/>
    </location>
</feature>
<feature type="transmembrane region" description="Helical" evidence="1">
    <location>
        <begin position="610"/>
        <end position="633"/>
    </location>
</feature>
<feature type="domain" description="NACHT" evidence="2">
    <location>
        <begin position="214"/>
        <end position="338"/>
    </location>
</feature>
<dbReference type="PROSITE" id="PS50837">
    <property type="entry name" value="NACHT"/>
    <property type="match status" value="1"/>
</dbReference>
<dbReference type="eggNOG" id="COG5635">
    <property type="taxonomic scope" value="Bacteria"/>
</dbReference>
<dbReference type="InterPro" id="IPR027417">
    <property type="entry name" value="P-loop_NTPase"/>
</dbReference>
<feature type="transmembrane region" description="Helical" evidence="1">
    <location>
        <begin position="102"/>
        <end position="123"/>
    </location>
</feature>
<dbReference type="InterPro" id="IPR007111">
    <property type="entry name" value="NACHT_NTPase"/>
</dbReference>
<reference evidence="3 4" key="3">
    <citation type="journal article" date="2014" name="J. Ind. Microbiol. Biotechnol.">
        <title>Genome mining of the Streptomyces avermitilis genome and development of genome-minimized hosts for heterologous expression of biosynthetic gene clusters.</title>
        <authorList>
            <person name="Ikeda H."/>
            <person name="Shin-ya K."/>
            <person name="Omura S."/>
        </authorList>
    </citation>
    <scope>NUCLEOTIDE SEQUENCE [LARGE SCALE GENOMIC DNA]</scope>
    <source>
        <strain evidence="4">ATCC 31267 / DSM 46492 / JCM 5070 / NBRC 14893 / NCIMB 12804 / NRRL 8165 / MA-4680</strain>
    </source>
</reference>
<sequence length="1050" mass="110687">MLRPGRARGRRARPPAEWPAVTWAGGGAARVPPPVTLPRAGCGTPRAPLGMAAGRRNGSGMRALRWAGDAQRVRKLWWAAALVATGLAQVAVTVLADGKSVIERWTPALGLVVSVLGLLSTLTQSESGTGEGRGTDWLKGRADALAEVVQDMWAAEARLRRLQDPEPLPVRWSAVDAPLADHDENVRRGAEAHTALRSGQLSDARAAFLSVPSRRVVVLGQPGSGKTVLALSLTLELLAARQPGDAVPVVLPVGTWDAVREPLRVWTAARIAADFPALAAGVPGGGTLADALVAARLVLPVLDGFDELPEAQRTPAMRRLNAELDADSPLYLTSRTDAYAATVEACDVLTAAAVVELSPLRLTDAASYLTRTSRPRRMPDGRIGTAWSATLARLAAPGGPPEDALRQVLSRPLMVAMARAVHGDGGRDPGQLLDGRFRTAAQIEEHLLTAFVPAVFGDTSGSCRTTEDAQRWLGFLARHLRNRDTGQFAWWELQSAVPRIVRLLAPGALAACLSAVVAGAVMTLVAPHTMIDLWADGELYELVGNASGVVAGCVVGLAVLIDRTGRTSLRVLMAKAALAAATLGILIGVTAEPLYGASIADLGDAWLFRFLSGVLFGTAVSAVFAVAGVTACPAPLGLPWAGPTVARHVGVAALLVLSGVAILVMDPLSPAGGLWRASAAAVVACAAVVAVIRIRRRGPRGSRHRVPGREQVRRFCQGLVRGTAACLLVGLALGPAIGAVMGTVIEWRATRAGTVHTDAAALDARTGIRRATTGAWTFEAYPDGTKTARPAEPVRVVLMVNVRNPAQAWTYAPPGPGAACHAVDRRCSTALARVRFTTRDGIWHVRIAGHDARDLTLLSSLHPPAAWWFWQIGRWGLVENCVKGGIVSGLVLGLIGGCACGVYRWLDTPADLTRATSPPAGLRGDRLAVLTRGAAATVAGSAAGGLLLLTTPDRYGMHGMSLQMALVMGPLALSLSAYGRLTVARMWLGATGQLPWRLMAFLHEAHLRGVLRQSGARYEFRHLRLQECLAARAERGESEATAAGDTRWIR</sequence>
<feature type="transmembrane region" description="Helical" evidence="1">
    <location>
        <begin position="885"/>
        <end position="906"/>
    </location>
</feature>
<evidence type="ECO:0000313" key="4">
    <source>
        <dbReference type="Proteomes" id="UP000000428"/>
    </source>
</evidence>
<dbReference type="Pfam" id="PF05729">
    <property type="entry name" value="NACHT"/>
    <property type="match status" value="1"/>
</dbReference>
<feature type="transmembrane region" description="Helical" evidence="1">
    <location>
        <begin position="503"/>
        <end position="527"/>
    </location>
</feature>
<reference evidence="3 4" key="1">
    <citation type="journal article" date="2001" name="Proc. Natl. Acad. Sci. U.S.A.">
        <title>Genome sequence of an industrial microorganism Streptomyces avermitilis: deducing the ability of producing secondary metabolites.</title>
        <authorList>
            <person name="Omura S."/>
            <person name="Ikeda H."/>
            <person name="Ishikawa J."/>
            <person name="Hanamoto A."/>
            <person name="Takahashi C."/>
            <person name="Shinose M."/>
            <person name="Takahashi Y."/>
            <person name="Horikawa H."/>
            <person name="Nakazawa H."/>
            <person name="Osonoe T."/>
            <person name="Kikuchi H."/>
            <person name="Shiba T."/>
            <person name="Sakaki Y."/>
            <person name="Hattori M."/>
        </authorList>
    </citation>
    <scope>NUCLEOTIDE SEQUENCE [LARGE SCALE GENOMIC DNA]</scope>
    <source>
        <strain evidence="4">ATCC 31267 / DSM 46492 / JCM 5070 / NBRC 14893 / NCIMB 12804 / NRRL 8165 / MA-4680</strain>
    </source>
</reference>
<evidence type="ECO:0000256" key="1">
    <source>
        <dbReference type="SAM" id="Phobius"/>
    </source>
</evidence>
<organism evidence="3 4">
    <name type="scientific">Streptomyces avermitilis (strain ATCC 31267 / DSM 46492 / JCM 5070 / NBRC 14893 / NCIMB 12804 / NRRL 8165 / MA-4680)</name>
    <dbReference type="NCBI Taxonomy" id="227882"/>
    <lineage>
        <taxon>Bacteria</taxon>
        <taxon>Bacillati</taxon>
        <taxon>Actinomycetota</taxon>
        <taxon>Actinomycetes</taxon>
        <taxon>Kitasatosporales</taxon>
        <taxon>Streptomycetaceae</taxon>
        <taxon>Streptomyces</taxon>
    </lineage>
</organism>
<keyword evidence="1" id="KW-0812">Transmembrane</keyword>
<proteinExistence type="predicted"/>
<feature type="transmembrane region" description="Helical" evidence="1">
    <location>
        <begin position="645"/>
        <end position="665"/>
    </location>
</feature>
<dbReference type="HOGENOM" id="CLU_014354_0_0_11"/>
<feature type="transmembrane region" description="Helical" evidence="1">
    <location>
        <begin position="677"/>
        <end position="694"/>
    </location>
</feature>
<feature type="transmembrane region" description="Helical" evidence="1">
    <location>
        <begin position="927"/>
        <end position="949"/>
    </location>
</feature>
<protein>
    <submittedName>
        <fullName evidence="3">Membrane protein</fullName>
    </submittedName>
</protein>
<name>Q82NM5_STRAW</name>
<dbReference type="AlphaFoldDB" id="Q82NM5"/>
<accession>Q82NM5</accession>
<keyword evidence="1" id="KW-0472">Membrane</keyword>
<keyword evidence="4" id="KW-1185">Reference proteome</keyword>
<gene>
    <name evidence="3" type="ORF">SAVERM_1277</name>
</gene>
<keyword evidence="1" id="KW-1133">Transmembrane helix</keyword>
<dbReference type="EMBL" id="BA000030">
    <property type="protein sequence ID" value="BAC68987.1"/>
    <property type="molecule type" value="Genomic_DNA"/>
</dbReference>
<reference evidence="3 4" key="2">
    <citation type="journal article" date="2003" name="Nat. Biotechnol.">
        <title>Complete genome sequence and comparative analysis of the industrial microorganism Streptomyces avermitilis.</title>
        <authorList>
            <person name="Ikeda H."/>
            <person name="Ishikawa J."/>
            <person name="Hanamoto A."/>
            <person name="Shinose M."/>
            <person name="Kikuchi H."/>
            <person name="Shiba T."/>
            <person name="Sakaki Y."/>
            <person name="Hattori M."/>
            <person name="Omura S."/>
        </authorList>
    </citation>
    <scope>NUCLEOTIDE SEQUENCE [LARGE SCALE GENOMIC DNA]</scope>
    <source>
        <strain evidence="4">ATCC 31267 / DSM 46492 / JCM 5070 / NBRC 14893 / NCIMB 12804 / NRRL 8165 / MA-4680</strain>
    </source>
</reference>
<dbReference type="Proteomes" id="UP000000428">
    <property type="component" value="Chromosome"/>
</dbReference>
<evidence type="ECO:0000313" key="3">
    <source>
        <dbReference type="EMBL" id="BAC68987.1"/>
    </source>
</evidence>
<feature type="transmembrane region" description="Helical" evidence="1">
    <location>
        <begin position="955"/>
        <end position="978"/>
    </location>
</feature>
<feature type="transmembrane region" description="Helical" evidence="1">
    <location>
        <begin position="539"/>
        <end position="560"/>
    </location>
</feature>
<feature type="transmembrane region" description="Helical" evidence="1">
    <location>
        <begin position="715"/>
        <end position="737"/>
    </location>
</feature>
<dbReference type="KEGG" id="sma:SAVERM_1277"/>
<evidence type="ECO:0000259" key="2">
    <source>
        <dbReference type="PROSITE" id="PS50837"/>
    </source>
</evidence>
<feature type="transmembrane region" description="Helical" evidence="1">
    <location>
        <begin position="572"/>
        <end position="590"/>
    </location>
</feature>
<dbReference type="Gene3D" id="3.40.50.300">
    <property type="entry name" value="P-loop containing nucleotide triphosphate hydrolases"/>
    <property type="match status" value="1"/>
</dbReference>
<dbReference type="SUPFAM" id="SSF52540">
    <property type="entry name" value="P-loop containing nucleoside triphosphate hydrolases"/>
    <property type="match status" value="1"/>
</dbReference>